<keyword evidence="1" id="KW-0547">Nucleotide-binding</keyword>
<organism evidence="1 2">
    <name type="scientific">Asanoa siamensis</name>
    <dbReference type="NCBI Taxonomy" id="926357"/>
    <lineage>
        <taxon>Bacteria</taxon>
        <taxon>Bacillati</taxon>
        <taxon>Actinomycetota</taxon>
        <taxon>Actinomycetes</taxon>
        <taxon>Micromonosporales</taxon>
        <taxon>Micromonosporaceae</taxon>
        <taxon>Asanoa</taxon>
    </lineage>
</organism>
<dbReference type="RefSeq" id="WP_203714736.1">
    <property type="nucleotide sequence ID" value="NZ_BONE01000029.1"/>
</dbReference>
<dbReference type="Proteomes" id="UP000604117">
    <property type="component" value="Unassembled WGS sequence"/>
</dbReference>
<keyword evidence="2" id="KW-1185">Reference proteome</keyword>
<protein>
    <submittedName>
        <fullName evidence="1">ATP-binding protein</fullName>
    </submittedName>
</protein>
<evidence type="ECO:0000313" key="1">
    <source>
        <dbReference type="EMBL" id="GIF74296.1"/>
    </source>
</evidence>
<keyword evidence="1" id="KW-0067">ATP-binding</keyword>
<evidence type="ECO:0000313" key="2">
    <source>
        <dbReference type="Proteomes" id="UP000604117"/>
    </source>
</evidence>
<dbReference type="GO" id="GO:0005524">
    <property type="term" value="F:ATP binding"/>
    <property type="evidence" value="ECO:0007669"/>
    <property type="project" value="UniProtKB-KW"/>
</dbReference>
<dbReference type="InterPro" id="IPR021228">
    <property type="entry name" value="BrxD"/>
</dbReference>
<dbReference type="SUPFAM" id="SSF52540">
    <property type="entry name" value="P-loop containing nucleoside triphosphate hydrolases"/>
    <property type="match status" value="1"/>
</dbReference>
<sequence length="433" mass="47271">MTGEVSARRRREIIDALRRGVVPTNGLDALAVGLERFVAATDDELSRVAGGGSVFKAVRGEYGAGKTFFTRWLAERAKRHGFATSEVQISELETPLHRMETVYRRMTDHLTTEQFAPSALRPVLDGWIFALEEDVLAGGAVAEDDGPALDQAVGDLMEQRLTDISRSTPAFAAGLRGYRTATAEADQATASGLAAWLGGQPHVAASARRAAGVKGDLDHFGALNFLQGLLTVLRDSGNPGLLLVLDEVETLQRVRSDARDKALNALRQFVDDIYAGRFPGLFLVITGTPAFFDGPQGAQRLAPLAQRLATDFGSDARWDNPRATQIRLPGFDIERLVELGMKVRDLYGSPRVASVDDVYVRELARAVTGRLGGKVGVAPRVFLKKLVADVLDRVDQFDDFDPRQHYQLTVRSDELSEVERNAATSADEIRLQM</sequence>
<gene>
    <name evidence="1" type="ORF">Asi02nite_38140</name>
</gene>
<dbReference type="Pfam" id="PF10923">
    <property type="entry name" value="BrxC_BrxD"/>
    <property type="match status" value="1"/>
</dbReference>
<reference evidence="1 2" key="1">
    <citation type="submission" date="2021-01" db="EMBL/GenBank/DDBJ databases">
        <title>Whole genome shotgun sequence of Asanoa siamensis NBRC 107932.</title>
        <authorList>
            <person name="Komaki H."/>
            <person name="Tamura T."/>
        </authorList>
    </citation>
    <scope>NUCLEOTIDE SEQUENCE [LARGE SCALE GENOMIC DNA]</scope>
    <source>
        <strain evidence="1 2">NBRC 107932</strain>
    </source>
</reference>
<accession>A0ABQ4CSM6</accession>
<dbReference type="InterPro" id="IPR027417">
    <property type="entry name" value="P-loop_NTPase"/>
</dbReference>
<dbReference type="EMBL" id="BONE01000029">
    <property type="protein sequence ID" value="GIF74296.1"/>
    <property type="molecule type" value="Genomic_DNA"/>
</dbReference>
<comment type="caution">
    <text evidence="1">The sequence shown here is derived from an EMBL/GenBank/DDBJ whole genome shotgun (WGS) entry which is preliminary data.</text>
</comment>
<proteinExistence type="predicted"/>
<name>A0ABQ4CSM6_9ACTN</name>
<dbReference type="NCBIfam" id="NF033438">
    <property type="entry name" value="BREX_BrxD"/>
    <property type="match status" value="1"/>
</dbReference>